<gene>
    <name evidence="2" type="ORF">HDF08_003401</name>
</gene>
<evidence type="ECO:0000313" key="2">
    <source>
        <dbReference type="EMBL" id="NYF91299.1"/>
    </source>
</evidence>
<keyword evidence="1" id="KW-0812">Transmembrane</keyword>
<keyword evidence="1" id="KW-0472">Membrane</keyword>
<reference evidence="2 3" key="1">
    <citation type="submission" date="2020-07" db="EMBL/GenBank/DDBJ databases">
        <title>Genomic Encyclopedia of Type Strains, Phase IV (KMG-V): Genome sequencing to study the core and pangenomes of soil and plant-associated prokaryotes.</title>
        <authorList>
            <person name="Whitman W."/>
        </authorList>
    </citation>
    <scope>NUCLEOTIDE SEQUENCE [LARGE SCALE GENOMIC DNA]</scope>
    <source>
        <strain evidence="2 3">M8UP22</strain>
    </source>
</reference>
<proteinExistence type="predicted"/>
<protein>
    <submittedName>
        <fullName evidence="2">Uncharacterized protein</fullName>
    </submittedName>
</protein>
<evidence type="ECO:0000256" key="1">
    <source>
        <dbReference type="SAM" id="Phobius"/>
    </source>
</evidence>
<keyword evidence="1" id="KW-1133">Transmembrane helix</keyword>
<dbReference type="AlphaFoldDB" id="A0A852VJE9"/>
<dbReference type="Proteomes" id="UP000564385">
    <property type="component" value="Unassembled WGS sequence"/>
</dbReference>
<feature type="transmembrane region" description="Helical" evidence="1">
    <location>
        <begin position="29"/>
        <end position="50"/>
    </location>
</feature>
<accession>A0A852VJE9</accession>
<sequence>MLIAPVKPAQSEGAQRLLISNEAEAARGAIAWSSLFFVMLQSVCTFFTALDGLRLVIGVSALASMVGAGERWDKLHADWIRLPMVVFALAGALLNLTILMHVRHLRSRPAAQWRLQPLTPGKVRRERVQLILSTVALALLVIEEVTHLHTFHRM</sequence>
<name>A0A852VJE9_9BACT</name>
<organism evidence="2 3">
    <name type="scientific">Tunturiibacter lichenicola</name>
    <dbReference type="NCBI Taxonomy" id="2051959"/>
    <lineage>
        <taxon>Bacteria</taxon>
        <taxon>Pseudomonadati</taxon>
        <taxon>Acidobacteriota</taxon>
        <taxon>Terriglobia</taxon>
        <taxon>Terriglobales</taxon>
        <taxon>Acidobacteriaceae</taxon>
        <taxon>Tunturiibacter</taxon>
    </lineage>
</organism>
<comment type="caution">
    <text evidence="2">The sequence shown here is derived from an EMBL/GenBank/DDBJ whole genome shotgun (WGS) entry which is preliminary data.</text>
</comment>
<feature type="transmembrane region" description="Helical" evidence="1">
    <location>
        <begin position="79"/>
        <end position="99"/>
    </location>
</feature>
<evidence type="ECO:0000313" key="3">
    <source>
        <dbReference type="Proteomes" id="UP000564385"/>
    </source>
</evidence>
<dbReference type="EMBL" id="JACCCU010000002">
    <property type="protein sequence ID" value="NYF91299.1"/>
    <property type="molecule type" value="Genomic_DNA"/>
</dbReference>